<evidence type="ECO:0000313" key="1">
    <source>
        <dbReference type="EMBL" id="KIM91686.1"/>
    </source>
</evidence>
<evidence type="ECO:0000313" key="2">
    <source>
        <dbReference type="Proteomes" id="UP000054166"/>
    </source>
</evidence>
<dbReference type="Proteomes" id="UP000054166">
    <property type="component" value="Unassembled WGS sequence"/>
</dbReference>
<keyword evidence="2" id="KW-1185">Reference proteome</keyword>
<dbReference type="OrthoDB" id="3365698at2759"/>
<reference evidence="2" key="2">
    <citation type="submission" date="2015-01" db="EMBL/GenBank/DDBJ databases">
        <title>Evolutionary Origins and Diversification of the Mycorrhizal Mutualists.</title>
        <authorList>
            <consortium name="DOE Joint Genome Institute"/>
            <consortium name="Mycorrhizal Genomics Consortium"/>
            <person name="Kohler A."/>
            <person name="Kuo A."/>
            <person name="Nagy L.G."/>
            <person name="Floudas D."/>
            <person name="Copeland A."/>
            <person name="Barry K.W."/>
            <person name="Cichocki N."/>
            <person name="Veneault-Fourrey C."/>
            <person name="LaButti K."/>
            <person name="Lindquist E.A."/>
            <person name="Lipzen A."/>
            <person name="Lundell T."/>
            <person name="Morin E."/>
            <person name="Murat C."/>
            <person name="Riley R."/>
            <person name="Ohm R."/>
            <person name="Sun H."/>
            <person name="Tunlid A."/>
            <person name="Henrissat B."/>
            <person name="Grigoriev I.V."/>
            <person name="Hibbett D.S."/>
            <person name="Martin F."/>
        </authorList>
    </citation>
    <scope>NUCLEOTIDE SEQUENCE [LARGE SCALE GENOMIC DNA]</scope>
    <source>
        <strain evidence="2">F 1598</strain>
    </source>
</reference>
<dbReference type="HOGENOM" id="CLU_018544_12_2_1"/>
<dbReference type="AlphaFoldDB" id="A0A0C3GMF0"/>
<gene>
    <name evidence="1" type="ORF">PILCRDRAFT_810</name>
</gene>
<dbReference type="InParanoid" id="A0A0C3GMF0"/>
<sequence length="471" mass="52894">MEGTSKLCIRITEQQPDRMAHVAPVQRIPPEILSEIFLQCVDTDDHTLAHAGRILSPFLFGKICSRWRSVSLSTPRLWASFNLTLYQRRQSKVTVARTTLMAKNWLARAGACSLSISFASYLDSQISLQPLIQVFVLHCDRWRDINFSLPQSEIMHLSPARNCMPRLQRLVFSLRSDLLSGTEAIDTFEYAPQLHSLDLTNMVPSSFKVPYYQLKHSDLRGRGADGILQFLSLTSNLETCKIAPMTSDLHRPPVLLPNLRSIDMTIRGDLSNFFDRLLLPKLRELHVTLWNVPWTAVPQFISLISRGSLEKLTFYSNPTNRHPYDGDMIKVLQAVPSIVQLELIGSTPQCMTKLFLAQFTCHQQSNDADPPMILPMLRSITVDYTASFFDILAFADAIQSRMVDGTGQSALEAVSGACLKTVQIRCFPPFEAKTSESLGSIGLSRLQQLQNLGVDLSIIYGRNGCGEFTKL</sequence>
<proteinExistence type="predicted"/>
<dbReference type="Gene3D" id="3.80.10.10">
    <property type="entry name" value="Ribonuclease Inhibitor"/>
    <property type="match status" value="1"/>
</dbReference>
<dbReference type="EMBL" id="KN832971">
    <property type="protein sequence ID" value="KIM91686.1"/>
    <property type="molecule type" value="Genomic_DNA"/>
</dbReference>
<protein>
    <submittedName>
        <fullName evidence="1">Uncharacterized protein</fullName>
    </submittedName>
</protein>
<dbReference type="InterPro" id="IPR032675">
    <property type="entry name" value="LRR_dom_sf"/>
</dbReference>
<dbReference type="SUPFAM" id="SSF52047">
    <property type="entry name" value="RNI-like"/>
    <property type="match status" value="1"/>
</dbReference>
<dbReference type="STRING" id="765440.A0A0C3GMF0"/>
<organism evidence="1 2">
    <name type="scientific">Piloderma croceum (strain F 1598)</name>
    <dbReference type="NCBI Taxonomy" id="765440"/>
    <lineage>
        <taxon>Eukaryota</taxon>
        <taxon>Fungi</taxon>
        <taxon>Dikarya</taxon>
        <taxon>Basidiomycota</taxon>
        <taxon>Agaricomycotina</taxon>
        <taxon>Agaricomycetes</taxon>
        <taxon>Agaricomycetidae</taxon>
        <taxon>Atheliales</taxon>
        <taxon>Atheliaceae</taxon>
        <taxon>Piloderma</taxon>
    </lineage>
</organism>
<name>A0A0C3GMF0_PILCF</name>
<reference evidence="1 2" key="1">
    <citation type="submission" date="2014-04" db="EMBL/GenBank/DDBJ databases">
        <authorList>
            <consortium name="DOE Joint Genome Institute"/>
            <person name="Kuo A."/>
            <person name="Tarkka M."/>
            <person name="Buscot F."/>
            <person name="Kohler A."/>
            <person name="Nagy L.G."/>
            <person name="Floudas D."/>
            <person name="Copeland A."/>
            <person name="Barry K.W."/>
            <person name="Cichocki N."/>
            <person name="Veneault-Fourrey C."/>
            <person name="LaButti K."/>
            <person name="Lindquist E.A."/>
            <person name="Lipzen A."/>
            <person name="Lundell T."/>
            <person name="Morin E."/>
            <person name="Murat C."/>
            <person name="Sun H."/>
            <person name="Tunlid A."/>
            <person name="Henrissat B."/>
            <person name="Grigoriev I.V."/>
            <person name="Hibbett D.S."/>
            <person name="Martin F."/>
            <person name="Nordberg H.P."/>
            <person name="Cantor M.N."/>
            <person name="Hua S.X."/>
        </authorList>
    </citation>
    <scope>NUCLEOTIDE SEQUENCE [LARGE SCALE GENOMIC DNA]</scope>
    <source>
        <strain evidence="1 2">F 1598</strain>
    </source>
</reference>
<accession>A0A0C3GMF0</accession>